<evidence type="ECO:0000313" key="5">
    <source>
        <dbReference type="EMBL" id="AFH36349.1"/>
    </source>
</evidence>
<dbReference type="SMART" id="SM01017">
    <property type="entry name" value="Arrestin_C"/>
    <property type="match status" value="1"/>
</dbReference>
<evidence type="ECO:0000256" key="1">
    <source>
        <dbReference type="ARBA" id="ARBA00005298"/>
    </source>
</evidence>
<dbReference type="Bgee" id="FBgn0037853">
    <property type="expression patterns" value="Expressed in adult enteroendocrine precursor cell in adult midgut (Drosophila) and 46 other cell types or tissues"/>
</dbReference>
<dbReference type="PANTHER" id="PTHR11188">
    <property type="entry name" value="ARRESTIN DOMAIN CONTAINING PROTEIN"/>
    <property type="match status" value="1"/>
</dbReference>
<organism evidence="5">
    <name type="scientific">Drosophila melanogaster</name>
    <name type="common">Fruit fly</name>
    <dbReference type="NCBI Taxonomy" id="7227"/>
    <lineage>
        <taxon>Eukaryota</taxon>
        <taxon>Metazoa</taxon>
        <taxon>Ecdysozoa</taxon>
        <taxon>Arthropoda</taxon>
        <taxon>Hexapoda</taxon>
        <taxon>Insecta</taxon>
        <taxon>Pterygota</taxon>
        <taxon>Neoptera</taxon>
        <taxon>Endopterygota</taxon>
        <taxon>Diptera</taxon>
        <taxon>Brachycera</taxon>
        <taxon>Muscomorpha</taxon>
        <taxon>Ephydroidea</taxon>
        <taxon>Drosophilidae</taxon>
        <taxon>Drosophila</taxon>
        <taxon>Sophophora</taxon>
    </lineage>
</organism>
<dbReference type="EMBL" id="BT133364">
    <property type="protein sequence ID" value="AFH36349.1"/>
    <property type="molecule type" value="mRNA"/>
</dbReference>
<feature type="non-terminal residue" evidence="5">
    <location>
        <position position="1"/>
    </location>
</feature>
<sequence>RVRSLRAESPEPSNTSNPYLFHQLSIKQTKELDSAIPPDTVAKEPILDRMSSKVNFVFDSNPLGLYQAGQLISGTAELITERPKTIRSIFITINGYGETRWQESEERVGEDGKTTKSLVTHTTTEVYYSTDQPVYGQAGGSQLELPTGKYVFPFRATIPPNAPTSFNGAHGQIKHEVTLTIDRAVRYNNTFKQCFTVILPHDLNRRLEYKEPLQRLESKSFWWGSIFGAHKPMIMDVSTSYSAYVPGQKIHFHLVLDNQSDVQCMDVKVRLIKNVSYRANSSGAKEQLKVTESRVADKHCGEVLKHNKAKFDEFLTVPPTTPSTQSEKDPIRVSYTLRFIAKTFKLHGGGDLVMDFPITIGTVPLLGSADDKGPGAEKSQPSGASHPGSPNFQEDVSDEQFESNTFKPRYPVYPFDGKPGTNGSNGAANFPSLYPKAEEAHPATPVKFTPNPVSPAAQKSPPYTTNTPVASPPGGNFEVLGFSIPPDYKPTPSAPAASSTGGIGWK</sequence>
<dbReference type="InterPro" id="IPR011022">
    <property type="entry name" value="Arrestin_C-like"/>
</dbReference>
<dbReference type="HOGENOM" id="CLU_039221_0_1_1"/>
<dbReference type="SUPFAM" id="SSF81296">
    <property type="entry name" value="E set domains"/>
    <property type="match status" value="2"/>
</dbReference>
<proteinExistence type="evidence at transcript level"/>
<dbReference type="ExpressionAtlas" id="H9ZJK8">
    <property type="expression patterns" value="baseline and differential"/>
</dbReference>
<feature type="region of interest" description="Disordered" evidence="3">
    <location>
        <begin position="367"/>
        <end position="431"/>
    </location>
</feature>
<comment type="similarity">
    <text evidence="1">Belongs to the arrestin family.</text>
</comment>
<evidence type="ECO:0000256" key="2">
    <source>
        <dbReference type="ARBA" id="ARBA00022606"/>
    </source>
</evidence>
<dbReference type="Pfam" id="PF00339">
    <property type="entry name" value="Arrestin_N"/>
    <property type="match status" value="1"/>
</dbReference>
<feature type="region of interest" description="Disordered" evidence="3">
    <location>
        <begin position="443"/>
        <end position="506"/>
    </location>
</feature>
<feature type="compositionally biased region" description="Polar residues" evidence="3">
    <location>
        <begin position="379"/>
        <end position="394"/>
    </location>
</feature>
<feature type="domain" description="Arrestin C-terminal-like" evidence="4">
    <location>
        <begin position="229"/>
        <end position="365"/>
    </location>
</feature>
<reference evidence="5" key="1">
    <citation type="submission" date="2012-04" db="EMBL/GenBank/DDBJ databases">
        <authorList>
            <person name="Carlson J."/>
            <person name="Booth B."/>
            <person name="Frise E."/>
            <person name="Park S."/>
            <person name="Wan K."/>
            <person name="Yu C."/>
            <person name="Celniker S."/>
        </authorList>
    </citation>
    <scope>NUCLEOTIDE SEQUENCE</scope>
</reference>
<dbReference type="VEuPathDB" id="VectorBase:FBgn0037853"/>
<dbReference type="OrthoDB" id="7785529at2759"/>
<evidence type="ECO:0000259" key="4">
    <source>
        <dbReference type="SMART" id="SM01017"/>
    </source>
</evidence>
<dbReference type="Gene3D" id="2.60.40.640">
    <property type="match status" value="2"/>
</dbReference>
<dbReference type="Pfam" id="PF02752">
    <property type="entry name" value="Arrestin_C"/>
    <property type="match status" value="1"/>
</dbReference>
<dbReference type="InterPro" id="IPR011021">
    <property type="entry name" value="Arrestin-like_N"/>
</dbReference>
<dbReference type="AlphaFoldDB" id="H9ZJK8"/>
<keyword evidence="2" id="KW-0716">Sensory transduction</keyword>
<dbReference type="PANTHER" id="PTHR11188:SF167">
    <property type="entry name" value="ARRESTIN C-TERMINAL-LIKE DOMAIN-CONTAINING PROTEIN-RELATED"/>
    <property type="match status" value="1"/>
</dbReference>
<dbReference type="InterPro" id="IPR014756">
    <property type="entry name" value="Ig_E-set"/>
</dbReference>
<name>H9ZJK8_DROME</name>
<dbReference type="InterPro" id="IPR050357">
    <property type="entry name" value="Arrestin_domain-protein"/>
</dbReference>
<dbReference type="InterPro" id="IPR014752">
    <property type="entry name" value="Arrestin-like_C"/>
</dbReference>
<gene>
    <name evidence="5" type="primary">CG14696-RA</name>
</gene>
<evidence type="ECO:0000256" key="3">
    <source>
        <dbReference type="SAM" id="MobiDB-lite"/>
    </source>
</evidence>
<protein>
    <submittedName>
        <fullName evidence="5">FI16818p1</fullName>
    </submittedName>
</protein>
<accession>H9ZJK8</accession>